<evidence type="ECO:0000313" key="3">
    <source>
        <dbReference type="Proteomes" id="UP001433268"/>
    </source>
</evidence>
<reference evidence="2 3" key="1">
    <citation type="submission" date="2023-01" db="EMBL/GenBank/DDBJ databases">
        <title>Analysis of 21 Apiospora genomes using comparative genomics revels a genus with tremendous synthesis potential of carbohydrate active enzymes and secondary metabolites.</title>
        <authorList>
            <person name="Sorensen T."/>
        </authorList>
    </citation>
    <scope>NUCLEOTIDE SEQUENCE [LARGE SCALE GENOMIC DNA]</scope>
    <source>
        <strain evidence="2 3">CBS 114990</strain>
    </source>
</reference>
<dbReference type="RefSeq" id="XP_066664242.1">
    <property type="nucleotide sequence ID" value="XM_066814952.1"/>
</dbReference>
<protein>
    <submittedName>
        <fullName evidence="2">Uncharacterized protein</fullName>
    </submittedName>
</protein>
<proteinExistence type="predicted"/>
<organism evidence="2 3">
    <name type="scientific">Apiospora hydei</name>
    <dbReference type="NCBI Taxonomy" id="1337664"/>
    <lineage>
        <taxon>Eukaryota</taxon>
        <taxon>Fungi</taxon>
        <taxon>Dikarya</taxon>
        <taxon>Ascomycota</taxon>
        <taxon>Pezizomycotina</taxon>
        <taxon>Sordariomycetes</taxon>
        <taxon>Xylariomycetidae</taxon>
        <taxon>Amphisphaeriales</taxon>
        <taxon>Apiosporaceae</taxon>
        <taxon>Apiospora</taxon>
    </lineage>
</organism>
<dbReference type="EMBL" id="JAQQWN010000008">
    <property type="protein sequence ID" value="KAK8070434.1"/>
    <property type="molecule type" value="Genomic_DNA"/>
</dbReference>
<comment type="caution">
    <text evidence="2">The sequence shown here is derived from an EMBL/GenBank/DDBJ whole genome shotgun (WGS) entry which is preliminary data.</text>
</comment>
<gene>
    <name evidence="2" type="ORF">PG997_010637</name>
</gene>
<accession>A0ABR1VGT5</accession>
<sequence length="738" mass="81172">MNASPSQEPHPKAMSLSITAGANALLQIGVSLSDIALIIRNGRTFGNWLRVKSNDQDLFEAILEDPEALLKRKGIVEPSKMESRFSSTEFIYQSGRVSTSSQPPQRAEQAPNSELPRSKSSAQSSDTPGLRPFSWLMIIIVTALDICMTQERIIEFIVTLLALVLEDSERENSLRVSLGVNIESWRSAGQVRGMAPHILRTYRSVWKNYGKGDAIPQLNALEDYEAYRFLKCLLENGTNSFTCYSVSTLAIAKTIQACGVSISVDGERSYEAQLLVTYVKDGKFPFGLAGDRRLPHQAEMISYPARQPRSMIQAVDTSRATRNEMELYWELGAKAASGLTLVASSTLPYTDLTESVCYELAGYNDQYPGRFSPEILMLSAKSFPCKNQEILDAVTSLLESAREPSAKEWLETHAGLEYLLRGNAEYPEDTTLQSLWLQYQSLVFGFYYSMLAPLVCFDFLSTKDPYLRGVWGRGGTTFLAMCTQFGNELRRQGKVSRTHVAYMLAAMYGGRPKVHNLGSSRHNLLGVLGTTSVLALHLLRSSDQPQQLARFAVLDLPVVHLVPEEDGDLYASSSFRIGFRAPSPVAREIRRPRKTNKEWSIHSSMASVFAGGVPGVVMGARCDGRLAGWFNPAAADTLFLSSAYLQKDEDRGQDPDDECVKGFEVLEADFQNGDVPSPARAVNDATAYGVVHSAGSPVFRYAAAGFYGGAGEEVVIANGNMMEAFGRIEMQGSGIIIS</sequence>
<dbReference type="GeneID" id="92048012"/>
<name>A0ABR1VGT5_9PEZI</name>
<feature type="region of interest" description="Disordered" evidence="1">
    <location>
        <begin position="96"/>
        <end position="128"/>
    </location>
</feature>
<keyword evidence="3" id="KW-1185">Reference proteome</keyword>
<evidence type="ECO:0000313" key="2">
    <source>
        <dbReference type="EMBL" id="KAK8070434.1"/>
    </source>
</evidence>
<evidence type="ECO:0000256" key="1">
    <source>
        <dbReference type="SAM" id="MobiDB-lite"/>
    </source>
</evidence>
<feature type="compositionally biased region" description="Polar residues" evidence="1">
    <location>
        <begin position="118"/>
        <end position="127"/>
    </location>
</feature>
<dbReference type="Proteomes" id="UP001433268">
    <property type="component" value="Unassembled WGS sequence"/>
</dbReference>